<dbReference type="Pfam" id="PF17406">
    <property type="entry name" value="Nrap_D5"/>
    <property type="match status" value="1"/>
</dbReference>
<comment type="subunit">
    <text evidence="9">Part of the small subunit (SSU) processome, composed of more than 70 proteins and the RNA chaperone small nucleolar RNA (snoRNA) U3.</text>
</comment>
<dbReference type="InterPro" id="IPR035367">
    <property type="entry name" value="Nrap_D2"/>
</dbReference>
<gene>
    <name evidence="19" type="primary">Mat89ba</name>
</gene>
<evidence type="ECO:0000256" key="1">
    <source>
        <dbReference type="ARBA" id="ARBA00004286"/>
    </source>
</evidence>
<dbReference type="Pfam" id="PF17405">
    <property type="entry name" value="Nrap_D4"/>
    <property type="match status" value="1"/>
</dbReference>
<evidence type="ECO:0000259" key="16">
    <source>
        <dbReference type="Pfam" id="PF17406"/>
    </source>
</evidence>
<protein>
    <recommendedName>
        <fullName evidence="4 10">Nucleolar protein 6</fullName>
    </recommendedName>
</protein>
<dbReference type="PANTHER" id="PTHR17972">
    <property type="entry name" value="NUCLEOLAR RNA-ASSOCIATED PROTEIN"/>
    <property type="match status" value="1"/>
</dbReference>
<feature type="domain" description="Nrap protein" evidence="15">
    <location>
        <begin position="627"/>
        <end position="804"/>
    </location>
</feature>
<evidence type="ECO:0000256" key="10">
    <source>
        <dbReference type="RuleBase" id="RU364032"/>
    </source>
</evidence>
<evidence type="ECO:0000256" key="5">
    <source>
        <dbReference type="ARBA" id="ARBA00022454"/>
    </source>
</evidence>
<organism evidence="18 19">
    <name type="scientific">Vanessa tameamea</name>
    <name type="common">Kamehameha butterfly</name>
    <dbReference type="NCBI Taxonomy" id="334116"/>
    <lineage>
        <taxon>Eukaryota</taxon>
        <taxon>Metazoa</taxon>
        <taxon>Ecdysozoa</taxon>
        <taxon>Arthropoda</taxon>
        <taxon>Hexapoda</taxon>
        <taxon>Insecta</taxon>
        <taxon>Pterygota</taxon>
        <taxon>Neoptera</taxon>
        <taxon>Endopterygota</taxon>
        <taxon>Lepidoptera</taxon>
        <taxon>Glossata</taxon>
        <taxon>Ditrysia</taxon>
        <taxon>Papilionoidea</taxon>
        <taxon>Nymphalidae</taxon>
        <taxon>Nymphalinae</taxon>
        <taxon>Vanessa</taxon>
    </lineage>
</organism>
<comment type="function">
    <text evidence="8">Part of the small subunit (SSU) processome, first precursor of the small eukaryotic ribosomal subunit. During the assembly of the SSU processome in the nucleolus, many ribosome biogenesis factors, an RNA chaperone and ribosomal proteins associate with the nascent pre-rRNA and work in concert to generate RNA folding, modifications, rearrangements and cleavage as well as targeted degradation of pre-ribosomal RNA by the RNA exosome.</text>
</comment>
<evidence type="ECO:0000256" key="2">
    <source>
        <dbReference type="ARBA" id="ARBA00004604"/>
    </source>
</evidence>
<comment type="similarity">
    <text evidence="3 10">Belongs to the NRAP family.</text>
</comment>
<evidence type="ECO:0000313" key="19">
    <source>
        <dbReference type="RefSeq" id="XP_064073088.1"/>
    </source>
</evidence>
<keyword evidence="18" id="KW-1185">Reference proteome</keyword>
<keyword evidence="7 10" id="KW-0539">Nucleus</keyword>
<dbReference type="Pfam" id="PF17403">
    <property type="entry name" value="Nrap_D2"/>
    <property type="match status" value="1"/>
</dbReference>
<keyword evidence="6 10" id="KW-0694">RNA-binding</keyword>
<evidence type="ECO:0000256" key="8">
    <source>
        <dbReference type="ARBA" id="ARBA00035000"/>
    </source>
</evidence>
<dbReference type="InterPro" id="IPR035369">
    <property type="entry name" value="Nrap_D4"/>
</dbReference>
<comment type="subcellular location">
    <subcellularLocation>
        <location evidence="1">Chromosome</location>
    </subcellularLocation>
    <subcellularLocation>
        <location evidence="2 10">Nucleus</location>
        <location evidence="2 10">Nucleolus</location>
    </subcellularLocation>
</comment>
<reference evidence="19" key="1">
    <citation type="submission" date="2025-08" db="UniProtKB">
        <authorList>
            <consortium name="RefSeq"/>
        </authorList>
    </citation>
    <scope>IDENTIFICATION</scope>
    <source>
        <tissue evidence="19">Whole body</tissue>
    </source>
</reference>
<keyword evidence="5" id="KW-0158">Chromosome</keyword>
<feature type="domain" description="Nrap protein" evidence="13">
    <location>
        <begin position="310"/>
        <end position="441"/>
    </location>
</feature>
<dbReference type="Pfam" id="PF03813">
    <property type="entry name" value="Nrap"/>
    <property type="match status" value="1"/>
</dbReference>
<feature type="domain" description="Nrap protein" evidence="14">
    <location>
        <begin position="446"/>
        <end position="601"/>
    </location>
</feature>
<feature type="region of interest" description="Disordered" evidence="11">
    <location>
        <begin position="1"/>
        <end position="22"/>
    </location>
</feature>
<evidence type="ECO:0000256" key="3">
    <source>
        <dbReference type="ARBA" id="ARBA00006674"/>
    </source>
</evidence>
<evidence type="ECO:0000313" key="18">
    <source>
        <dbReference type="Proteomes" id="UP001652626"/>
    </source>
</evidence>
<evidence type="ECO:0000256" key="9">
    <source>
        <dbReference type="ARBA" id="ARBA00035020"/>
    </source>
</evidence>
<evidence type="ECO:0000259" key="15">
    <source>
        <dbReference type="Pfam" id="PF17405"/>
    </source>
</evidence>
<dbReference type="Pfam" id="PF17407">
    <property type="entry name" value="Nrap_D6"/>
    <property type="match status" value="1"/>
</dbReference>
<dbReference type="GeneID" id="113402478"/>
<dbReference type="PANTHER" id="PTHR17972:SF0">
    <property type="entry name" value="NUCLEOLAR PROTEIN 6"/>
    <property type="match status" value="1"/>
</dbReference>
<proteinExistence type="inferred from homology"/>
<dbReference type="Proteomes" id="UP001652626">
    <property type="component" value="Chromosome 14"/>
</dbReference>
<evidence type="ECO:0000256" key="4">
    <source>
        <dbReference type="ARBA" id="ARBA00016437"/>
    </source>
</evidence>
<feature type="domain" description="Nrap protein" evidence="17">
    <location>
        <begin position="981"/>
        <end position="1069"/>
    </location>
</feature>
<dbReference type="InterPro" id="IPR035370">
    <property type="entry name" value="Nrap_D5"/>
</dbReference>
<evidence type="ECO:0000256" key="7">
    <source>
        <dbReference type="ARBA" id="ARBA00023242"/>
    </source>
</evidence>
<evidence type="ECO:0000256" key="11">
    <source>
        <dbReference type="SAM" id="MobiDB-lite"/>
    </source>
</evidence>
<evidence type="ECO:0000259" key="14">
    <source>
        <dbReference type="Pfam" id="PF17404"/>
    </source>
</evidence>
<evidence type="ECO:0000259" key="12">
    <source>
        <dbReference type="Pfam" id="PF03813"/>
    </source>
</evidence>
<evidence type="ECO:0000256" key="6">
    <source>
        <dbReference type="ARBA" id="ARBA00022884"/>
    </source>
</evidence>
<evidence type="ECO:0000259" key="13">
    <source>
        <dbReference type="Pfam" id="PF17403"/>
    </source>
</evidence>
<dbReference type="InterPro" id="IPR035082">
    <property type="entry name" value="Nrap_D1"/>
</dbReference>
<accession>A0ABM4AP67</accession>
<dbReference type="InterPro" id="IPR035368">
    <property type="entry name" value="Nrap_D3"/>
</dbReference>
<feature type="domain" description="Nrap protein" evidence="16">
    <location>
        <begin position="807"/>
        <end position="938"/>
    </location>
</feature>
<feature type="domain" description="Nrap protein" evidence="12">
    <location>
        <begin position="163"/>
        <end position="303"/>
    </location>
</feature>
<dbReference type="InterPro" id="IPR005554">
    <property type="entry name" value="NOL6/Upt22"/>
</dbReference>
<dbReference type="Pfam" id="PF17404">
    <property type="entry name" value="Nrap_D3"/>
    <property type="match status" value="1"/>
</dbReference>
<name>A0ABM4AP67_VANTA</name>
<dbReference type="Gene3D" id="3.30.70.3030">
    <property type="match status" value="1"/>
</dbReference>
<dbReference type="RefSeq" id="XP_064073088.1">
    <property type="nucleotide sequence ID" value="XM_064217018.1"/>
</dbReference>
<evidence type="ECO:0000259" key="17">
    <source>
        <dbReference type="Pfam" id="PF17407"/>
    </source>
</evidence>
<dbReference type="Gene3D" id="1.10.1410.10">
    <property type="match status" value="2"/>
</dbReference>
<dbReference type="InterPro" id="IPR035371">
    <property type="entry name" value="Nrap_D6"/>
</dbReference>
<sequence>MVKRAIKNSGLSGGESNIINENGKRLNDLDNKEGIKRIKTKSLYRQPTANELNRLQETENLFNSNLFRLQIEEILQEVKIKDKTVNRIKEWFSDFKTHLLSIPEDETEYDLSEKSFAKQLNVKLPISKEHNKTKVMFKFYKFTDVEIVGSYPLGCSINSKLIVDLQIAVPAETYTKNDSINYKYHKKRAAYIAYIASYLTQTDIIEELKYSFLNGCETKPSIDIKPSGKLGNHLAMRLNLVCDAEAYKLHRFSPTRNNLRESWLYSTENQENVSEIGPPTPYYNSSVMCDLTASYNQDFLKEILMNSENLKQAVVLLKIWIKQHDLQVSGYVISMLIAYLVQSKRINNIMSSYQIVRNVWIALKSSEWDSKGISLNKDQKTPSIEEFHQHFPIVFVDKTGYYNICWQMCKGTYCALKRESALAIEILDNGKINGFIPLFMTPATDLLQFDNILRFDSFPEVKENVLSRVPKQTRMNYGLDHLSLVTDTLYNLISKGLSNRVDLIQEIVEANFSWPVKTTLEKAKKEGYKENLMFGFILNENSMNIVDRGPPANRPEAEEFREFWGDKSELRRFQDGSITEACVWQEGPVLPQILQYLLLQKYGVPAARLRHVGGELAALDAEGEPGPRTRAVLAAFDGLRAQLRELGQLPLDVTAVHGISPVFSYCEPFPAAAGRGLRRGDVTLLADGGAYTPVNRAVLELTYSGKWPGDLEAFRCLKAAFHLQIAERLKKQYSLPTQAYDSHVDVLKNGLVFRLQIAHPKEITLLRRQVEGGVVKFKESAESVELERETVALPRLRGALHGLQRRHPGFGATARLLRRWLASHLLAPHFAPELCALLAAAATQRAGGARAGAERAALLRALRLLADTDWPRDVLLLDLGDGLAEEEMADIERRLRAQSPRPSMCVWAAGADAGAGPPGAVLRRARGLARAALQHVRAGGDVLEVFVPSLRGYDALVRLRARGWRRGGAGAAEAADGEGFIPVVEFDPVQKYLDELRSAYDDFAVFFYDEYGGDVIAVLWKPDIDEPREFQTLNANALMPVTINGETKYKVNIEAILEDFRILGEGLVIEVSQPTE</sequence>